<protein>
    <submittedName>
        <fullName evidence="3">Uncharacterized protein</fullName>
    </submittedName>
</protein>
<dbReference type="AlphaFoldDB" id="A0AAW5VHZ3"/>
<evidence type="ECO:0000256" key="1">
    <source>
        <dbReference type="SAM" id="Phobius"/>
    </source>
</evidence>
<feature type="transmembrane region" description="Helical" evidence="1">
    <location>
        <begin position="49"/>
        <end position="72"/>
    </location>
</feature>
<feature type="transmembrane region" description="Helical" evidence="1">
    <location>
        <begin position="6"/>
        <end position="24"/>
    </location>
</feature>
<dbReference type="EMBL" id="JAMQPL010000031">
    <property type="protein sequence ID" value="MCW7532323.1"/>
    <property type="molecule type" value="Genomic_DNA"/>
</dbReference>
<dbReference type="EMBL" id="JAMQPM010000028">
    <property type="protein sequence ID" value="MCW7528451.1"/>
    <property type="molecule type" value="Genomic_DNA"/>
</dbReference>
<organism evidence="3 4">
    <name type="scientific">Leptospira soteropolitanensis</name>
    <dbReference type="NCBI Taxonomy" id="2950025"/>
    <lineage>
        <taxon>Bacteria</taxon>
        <taxon>Pseudomonadati</taxon>
        <taxon>Spirochaetota</taxon>
        <taxon>Spirochaetia</taxon>
        <taxon>Leptospirales</taxon>
        <taxon>Leptospiraceae</taxon>
        <taxon>Leptospira</taxon>
    </lineage>
</organism>
<evidence type="ECO:0000313" key="3">
    <source>
        <dbReference type="EMBL" id="MCW7532323.1"/>
    </source>
</evidence>
<keyword evidence="5" id="KW-1185">Reference proteome</keyword>
<evidence type="ECO:0000313" key="2">
    <source>
        <dbReference type="EMBL" id="MCW7528451.1"/>
    </source>
</evidence>
<reference evidence="3 5" key="1">
    <citation type="submission" date="2022-06" db="EMBL/GenBank/DDBJ databases">
        <title>Leptospira isolates from biofilms formed at urban environments.</title>
        <authorList>
            <person name="Ribeiro P.S."/>
            <person name="Sousa T."/>
            <person name="Carvalho N."/>
            <person name="Aburjaile F."/>
            <person name="Neves F."/>
            <person name="Oliveira D."/>
            <person name="Blanco L."/>
            <person name="Lima J."/>
            <person name="Costa F."/>
            <person name="Brenig B."/>
            <person name="Soares S."/>
            <person name="Ramos R."/>
            <person name="Goes-Neto A."/>
            <person name="Matiuzzi M."/>
            <person name="Azevedo V."/>
            <person name="Ristow P."/>
        </authorList>
    </citation>
    <scope>NUCLEOTIDE SEQUENCE</scope>
    <source>
        <strain evidence="2 5">VSF19</strain>
        <strain evidence="3">VSF20</strain>
    </source>
</reference>
<feature type="transmembrane region" description="Helical" evidence="1">
    <location>
        <begin position="139"/>
        <end position="160"/>
    </location>
</feature>
<dbReference type="Proteomes" id="UP001208912">
    <property type="component" value="Unassembled WGS sequence"/>
</dbReference>
<sequence>MEYIDHLIYSFLALTSFFLINKIGEKMVTSDYEQISVSLPIDKAPAFNIVYRVLTPALLLILYAIILSQIGFDYLNRNIAFCNYYYIIIRIAIIFIYQRVFLVNWTRQFITYFGILSITYFLDRKYLSSATKILPEPSTLINELWIIILIFIYNLLNSITIKSEELRSRKERYILDTFQKLQNKFNIILNNSKAQFLVPEIYSIMIYENFNRPILFRSAESLFKKMGFPIKTTGIMQVASNSILSDVKSIQMSVTLLRNLLINKIQKTDFNDLAYYLENHKSLIDDTLSQYNKRSDYIYEIDFIRSTIYEKKLIPTSFEKYQIRLNRLIIRYLIRKKKEATELDYYGKKVNLNSLRKEYFKKRKK</sequence>
<evidence type="ECO:0000313" key="4">
    <source>
        <dbReference type="Proteomes" id="UP001208540"/>
    </source>
</evidence>
<comment type="caution">
    <text evidence="3">The sequence shown here is derived from an EMBL/GenBank/DDBJ whole genome shotgun (WGS) entry which is preliminary data.</text>
</comment>
<name>A0AAW5VHZ3_9LEPT</name>
<feature type="transmembrane region" description="Helical" evidence="1">
    <location>
        <begin position="84"/>
        <end position="102"/>
    </location>
</feature>
<dbReference type="Proteomes" id="UP001208540">
    <property type="component" value="Unassembled WGS sequence"/>
</dbReference>
<evidence type="ECO:0000313" key="5">
    <source>
        <dbReference type="Proteomes" id="UP001208912"/>
    </source>
</evidence>
<keyword evidence="1" id="KW-1133">Transmembrane helix</keyword>
<keyword evidence="1" id="KW-0472">Membrane</keyword>
<accession>A0AAW5VHZ3</accession>
<gene>
    <name evidence="2" type="ORF">ND861_18990</name>
    <name evidence="3" type="ORF">ND862_19055</name>
</gene>
<proteinExistence type="predicted"/>
<keyword evidence="1" id="KW-0812">Transmembrane</keyword>
<dbReference type="RefSeq" id="WP_265353551.1">
    <property type="nucleotide sequence ID" value="NZ_JAMQPL010000031.1"/>
</dbReference>